<evidence type="ECO:0000313" key="3">
    <source>
        <dbReference type="Proteomes" id="UP000253919"/>
    </source>
</evidence>
<dbReference type="Gene3D" id="3.10.350.10">
    <property type="entry name" value="LysM domain"/>
    <property type="match status" value="1"/>
</dbReference>
<gene>
    <name evidence="2" type="ORF">AHMF7616_00012</name>
</gene>
<name>A0A369Q964_9BACT</name>
<dbReference type="OrthoDB" id="977752at2"/>
<accession>A0A369Q964</accession>
<organism evidence="2 3">
    <name type="scientific">Adhaeribacter pallidiroseus</name>
    <dbReference type="NCBI Taxonomy" id="2072847"/>
    <lineage>
        <taxon>Bacteria</taxon>
        <taxon>Pseudomonadati</taxon>
        <taxon>Bacteroidota</taxon>
        <taxon>Cytophagia</taxon>
        <taxon>Cytophagales</taxon>
        <taxon>Hymenobacteraceae</taxon>
        <taxon>Adhaeribacter</taxon>
    </lineage>
</organism>
<dbReference type="Proteomes" id="UP000253919">
    <property type="component" value="Unassembled WGS sequence"/>
</dbReference>
<dbReference type="RefSeq" id="WP_115371023.1">
    <property type="nucleotide sequence ID" value="NZ_QASA01000001.1"/>
</dbReference>
<dbReference type="InterPro" id="IPR018392">
    <property type="entry name" value="LysM"/>
</dbReference>
<evidence type="ECO:0000259" key="1">
    <source>
        <dbReference type="PROSITE" id="PS51782"/>
    </source>
</evidence>
<dbReference type="CDD" id="cd00118">
    <property type="entry name" value="LysM"/>
    <property type="match status" value="1"/>
</dbReference>
<proteinExistence type="predicted"/>
<dbReference type="SMART" id="SM00257">
    <property type="entry name" value="LysM"/>
    <property type="match status" value="1"/>
</dbReference>
<dbReference type="Pfam" id="PF01476">
    <property type="entry name" value="LysM"/>
    <property type="match status" value="1"/>
</dbReference>
<keyword evidence="3" id="KW-1185">Reference proteome</keyword>
<dbReference type="InterPro" id="IPR036779">
    <property type="entry name" value="LysM_dom_sf"/>
</dbReference>
<dbReference type="AlphaFoldDB" id="A0A369Q964"/>
<feature type="domain" description="LysM" evidence="1">
    <location>
        <begin position="42"/>
        <end position="86"/>
    </location>
</feature>
<comment type="caution">
    <text evidence="2">The sequence shown here is derived from an EMBL/GenBank/DDBJ whole genome shotgun (WGS) entry which is preliminary data.</text>
</comment>
<protein>
    <recommendedName>
        <fullName evidence="1">LysM domain-containing protein</fullName>
    </recommendedName>
</protein>
<dbReference type="EMBL" id="QASA01000001">
    <property type="protein sequence ID" value="RDC61433.1"/>
    <property type="molecule type" value="Genomic_DNA"/>
</dbReference>
<dbReference type="PROSITE" id="PS51782">
    <property type="entry name" value="LYSM"/>
    <property type="match status" value="1"/>
</dbReference>
<reference evidence="2 3" key="1">
    <citation type="submission" date="2018-04" db="EMBL/GenBank/DDBJ databases">
        <title>Adhaeribacter sp. HMF7616 genome sequencing and assembly.</title>
        <authorList>
            <person name="Kang H."/>
            <person name="Kang J."/>
            <person name="Cha I."/>
            <person name="Kim H."/>
            <person name="Joh K."/>
        </authorList>
    </citation>
    <scope>NUCLEOTIDE SEQUENCE [LARGE SCALE GENOMIC DNA]</scope>
    <source>
        <strain evidence="2 3">HMF7616</strain>
    </source>
</reference>
<dbReference type="SUPFAM" id="SSF54106">
    <property type="entry name" value="LysM domain"/>
    <property type="match status" value="1"/>
</dbReference>
<sequence length="380" mass="43047">MQRRRRYSGWLVFLIFLSYHLVRAQAPIADSLLTSKTKELTEQHLVQPGDTYYRLAKLYQVPVDSLISWNGEILPAGKFIRVRPKVASDLTPSSESGSSAPVSPTNALFKSTKSKSTVVAVPPNTPVSTTITPAPVIHKTVQRVMVVPFDPYLYFSDADEDIARQSRVPRPQVRYGFRSRLSALLTPPGFETINLLRTGTNRNADSLPEIYKSLNYQYRNVTSSRFNPLPPKQKAIMSGPKTWFLKQKEKAGIATVQEATVAAEGDKYYGVTVKSPNFYTYYNNRYQPDYYLFINQFEIHTDYSNCLDRTTQDFIREFTVHYTIFDAQGNLIAGNKVKIPYVSNMNDLEKISRDNLGKIAQRILADLPPPQIPESEAAQN</sequence>
<evidence type="ECO:0000313" key="2">
    <source>
        <dbReference type="EMBL" id="RDC61433.1"/>
    </source>
</evidence>